<keyword evidence="4 8" id="KW-0812">Transmembrane</keyword>
<keyword evidence="6 8" id="KW-0472">Membrane</keyword>
<evidence type="ECO:0000256" key="8">
    <source>
        <dbReference type="SAM" id="Phobius"/>
    </source>
</evidence>
<feature type="transmembrane region" description="Helical" evidence="8">
    <location>
        <begin position="423"/>
        <end position="441"/>
    </location>
</feature>
<dbReference type="SUPFAM" id="SSF53448">
    <property type="entry name" value="Nucleotide-diphospho-sugar transferases"/>
    <property type="match status" value="1"/>
</dbReference>
<keyword evidence="7" id="KW-0325">Glycoprotein</keyword>
<reference evidence="9 10" key="1">
    <citation type="submission" date="2024-02" db="EMBL/GenBank/DDBJ databases">
        <title>First draft genome assembly of two strains of Seiridium cardinale.</title>
        <authorList>
            <person name="Emiliani G."/>
            <person name="Scali E."/>
        </authorList>
    </citation>
    <scope>NUCLEOTIDE SEQUENCE [LARGE SCALE GENOMIC DNA]</scope>
    <source>
        <strain evidence="9 10">BM-138-000479</strain>
    </source>
</reference>
<dbReference type="InterPro" id="IPR029044">
    <property type="entry name" value="Nucleotide-diphossugar_trans"/>
</dbReference>
<accession>A0ABR2Y510</accession>
<proteinExistence type="predicted"/>
<comment type="caution">
    <text evidence="9">The sequence shown here is derived from an EMBL/GenBank/DDBJ whole genome shotgun (WGS) entry which is preliminary data.</text>
</comment>
<keyword evidence="2" id="KW-0328">Glycosyltransferase</keyword>
<evidence type="ECO:0000313" key="9">
    <source>
        <dbReference type="EMBL" id="KAK9781090.1"/>
    </source>
</evidence>
<keyword evidence="3" id="KW-0808">Transferase</keyword>
<keyword evidence="5 8" id="KW-1133">Transmembrane helix</keyword>
<dbReference type="Proteomes" id="UP001465668">
    <property type="component" value="Unassembled WGS sequence"/>
</dbReference>
<sequence length="473" mass="53716">MTILDALNSGAFSILLSIAVWNSIIFIISYLYSGRLCKAIPLPRSPLYEPSDASVVLAVVDPPKTFTETVIQWAQQEPLEIILVTTPKWKAKVDTHVQYAIQQLAVHPPIHVLVCKIESHREQQVMGYRAAQGRIILRSDDDIFWHHPQALSYLLAPFGSKTKPKVGARKDVRSKDSIGAVVAYRRPVVPGVSEPPVTPWQALSIKSIEDLVVTQKICYAADGGLICLIGRAVALRADLIQNEEFYKYFLNEPWIATSNVHSGDDTTITRWVQARSRTSYQSAPEAMITTLTKNTYQDWIGQCQRWLRIRYMHFIKMLWGPPRLWIRIARQPYTTFHLIHTLTSVPLGVLYFVSWLITVQNFLGLGLGHPHHEGKQNPHAGLLAGLFVVCQVLTHVVGVVIWTISLAQRFRLTWLDTMKIMSWRLVGSFLMGVWTWLTVWVDKWGGRTGGLDKIDVCGNREQPKALEYKNYKE</sequence>
<organism evidence="9 10">
    <name type="scientific">Seiridium cardinale</name>
    <dbReference type="NCBI Taxonomy" id="138064"/>
    <lineage>
        <taxon>Eukaryota</taxon>
        <taxon>Fungi</taxon>
        <taxon>Dikarya</taxon>
        <taxon>Ascomycota</taxon>
        <taxon>Pezizomycotina</taxon>
        <taxon>Sordariomycetes</taxon>
        <taxon>Xylariomycetidae</taxon>
        <taxon>Amphisphaeriales</taxon>
        <taxon>Sporocadaceae</taxon>
        <taxon>Seiridium</taxon>
    </lineage>
</organism>
<evidence type="ECO:0000256" key="1">
    <source>
        <dbReference type="ARBA" id="ARBA00004370"/>
    </source>
</evidence>
<evidence type="ECO:0000256" key="2">
    <source>
        <dbReference type="ARBA" id="ARBA00022676"/>
    </source>
</evidence>
<evidence type="ECO:0000256" key="6">
    <source>
        <dbReference type="ARBA" id="ARBA00023136"/>
    </source>
</evidence>
<evidence type="ECO:0000256" key="4">
    <source>
        <dbReference type="ARBA" id="ARBA00022692"/>
    </source>
</evidence>
<comment type="subcellular location">
    <subcellularLocation>
        <location evidence="1">Membrane</location>
    </subcellularLocation>
</comment>
<evidence type="ECO:0000256" key="5">
    <source>
        <dbReference type="ARBA" id="ARBA00022989"/>
    </source>
</evidence>
<feature type="transmembrane region" description="Helical" evidence="8">
    <location>
        <begin position="336"/>
        <end position="359"/>
    </location>
</feature>
<dbReference type="Pfam" id="PF13641">
    <property type="entry name" value="Glyco_tranf_2_3"/>
    <property type="match status" value="1"/>
</dbReference>
<dbReference type="InterPro" id="IPR052427">
    <property type="entry name" value="Glycosyltrans_GT2/GT47"/>
</dbReference>
<name>A0ABR2Y510_9PEZI</name>
<evidence type="ECO:0000256" key="3">
    <source>
        <dbReference type="ARBA" id="ARBA00022679"/>
    </source>
</evidence>
<keyword evidence="10" id="KW-1185">Reference proteome</keyword>
<evidence type="ECO:0000313" key="10">
    <source>
        <dbReference type="Proteomes" id="UP001465668"/>
    </source>
</evidence>
<gene>
    <name evidence="9" type="ORF">SCAR479_04911</name>
</gene>
<protein>
    <submittedName>
        <fullName evidence="9">Family 2 glycosyltransferase</fullName>
    </submittedName>
</protein>
<dbReference type="PANTHER" id="PTHR47844">
    <property type="entry name" value="SYNTHASE CPS1, PUTATIVE (AFU_ORTHOLOGUE AFUA_7G02500)-RELATED"/>
    <property type="match status" value="1"/>
</dbReference>
<dbReference type="EMBL" id="JARVKM010000004">
    <property type="protein sequence ID" value="KAK9781090.1"/>
    <property type="molecule type" value="Genomic_DNA"/>
</dbReference>
<dbReference type="PANTHER" id="PTHR47844:SF1">
    <property type="entry name" value="EXOSTOSIN-LIKE 2"/>
    <property type="match status" value="1"/>
</dbReference>
<feature type="transmembrane region" description="Helical" evidence="8">
    <location>
        <begin position="379"/>
        <end position="402"/>
    </location>
</feature>
<evidence type="ECO:0000256" key="7">
    <source>
        <dbReference type="ARBA" id="ARBA00023180"/>
    </source>
</evidence>
<feature type="transmembrane region" description="Helical" evidence="8">
    <location>
        <begin position="12"/>
        <end position="32"/>
    </location>
</feature>